<feature type="domain" description="Ig-like" evidence="12">
    <location>
        <begin position="249"/>
        <end position="333"/>
    </location>
</feature>
<dbReference type="SUPFAM" id="SSF48726">
    <property type="entry name" value="Immunoglobulin"/>
    <property type="match status" value="6"/>
</dbReference>
<evidence type="ECO:0000256" key="6">
    <source>
        <dbReference type="ARBA" id="ARBA00023180"/>
    </source>
</evidence>
<dbReference type="PANTHER" id="PTHR46958">
    <property type="entry name" value="B-CELL RECEPTOR CD22"/>
    <property type="match status" value="1"/>
</dbReference>
<evidence type="ECO:0000256" key="7">
    <source>
        <dbReference type="ARBA" id="ARBA00023319"/>
    </source>
</evidence>
<evidence type="ECO:0000256" key="10">
    <source>
        <dbReference type="ARBA" id="ARBA00045430"/>
    </source>
</evidence>
<keyword evidence="4" id="KW-0677">Repeat</keyword>
<evidence type="ECO:0000256" key="9">
    <source>
        <dbReference type="ARBA" id="ARBA00041781"/>
    </source>
</evidence>
<dbReference type="InterPro" id="IPR003599">
    <property type="entry name" value="Ig_sub"/>
</dbReference>
<dbReference type="Gene3D" id="2.60.40.10">
    <property type="entry name" value="Immunoglobulins"/>
    <property type="match status" value="6"/>
</dbReference>
<proteinExistence type="predicted"/>
<gene>
    <name evidence="14" type="primary">LOC110090702</name>
</gene>
<keyword evidence="2" id="KW-1003">Cell membrane</keyword>
<protein>
    <recommendedName>
        <fullName evidence="8">B-cell receptor CD22</fullName>
    </recommendedName>
    <alternativeName>
        <fullName evidence="9">Sialic acid-binding Ig-like lectin 2</fullName>
    </alternativeName>
</protein>
<dbReference type="InterPro" id="IPR036179">
    <property type="entry name" value="Ig-like_dom_sf"/>
</dbReference>
<feature type="domain" description="Ig-like" evidence="12">
    <location>
        <begin position="340"/>
        <end position="423"/>
    </location>
</feature>
<evidence type="ECO:0000313" key="14">
    <source>
        <dbReference type="RefSeq" id="XP_072835815.1"/>
    </source>
</evidence>
<evidence type="ECO:0000256" key="4">
    <source>
        <dbReference type="ARBA" id="ARBA00022737"/>
    </source>
</evidence>
<keyword evidence="13" id="KW-1185">Reference proteome</keyword>
<dbReference type="InterPro" id="IPR013783">
    <property type="entry name" value="Ig-like_fold"/>
</dbReference>
<dbReference type="Pfam" id="PF24518">
    <property type="entry name" value="Ig_CD22"/>
    <property type="match status" value="2"/>
</dbReference>
<dbReference type="RefSeq" id="XP_072835815.1">
    <property type="nucleotide sequence ID" value="XM_072979714.1"/>
</dbReference>
<evidence type="ECO:0000259" key="12">
    <source>
        <dbReference type="PROSITE" id="PS50835"/>
    </source>
</evidence>
<dbReference type="InterPro" id="IPR003598">
    <property type="entry name" value="Ig_sub2"/>
</dbReference>
<dbReference type="GeneID" id="110090702"/>
<name>A0ABM5ERN0_9SAUR</name>
<feature type="domain" description="Ig-like" evidence="12">
    <location>
        <begin position="664"/>
        <end position="750"/>
    </location>
</feature>
<dbReference type="InterPro" id="IPR056386">
    <property type="entry name" value="Ig_CD22"/>
</dbReference>
<dbReference type="PANTHER" id="PTHR46958:SF1">
    <property type="entry name" value="B-CELL RECEPTOR CD22"/>
    <property type="match status" value="1"/>
</dbReference>
<comment type="subunit">
    <text evidence="11">Predominantly monomer of isoform CD22-beta. Also found as heterodimer of isoform CD22-beta and a shorter isoform. Interacts with PTPN6/SHP-1, LYN, SYK, PIK3R1/PIK3R2 and PLCG1 upon phosphorylation. Interacts with GRB2, INPP5D and SHC1 upon phosphorylation. May form a complex with INPP5D/SHIP, GRB2 and SHC1.</text>
</comment>
<dbReference type="InterPro" id="IPR007110">
    <property type="entry name" value="Ig-like_dom"/>
</dbReference>
<evidence type="ECO:0000256" key="1">
    <source>
        <dbReference type="ARBA" id="ARBA00004251"/>
    </source>
</evidence>
<keyword evidence="7" id="KW-0393">Immunoglobulin domain</keyword>
<dbReference type="PROSITE" id="PS50835">
    <property type="entry name" value="IG_LIKE"/>
    <property type="match status" value="3"/>
</dbReference>
<dbReference type="SMART" id="SM00408">
    <property type="entry name" value="IGc2"/>
    <property type="match status" value="3"/>
</dbReference>
<evidence type="ECO:0000256" key="8">
    <source>
        <dbReference type="ARBA" id="ARBA00040106"/>
    </source>
</evidence>
<evidence type="ECO:0000256" key="5">
    <source>
        <dbReference type="ARBA" id="ARBA00022889"/>
    </source>
</evidence>
<evidence type="ECO:0000256" key="3">
    <source>
        <dbReference type="ARBA" id="ARBA00022729"/>
    </source>
</evidence>
<keyword evidence="6" id="KW-0325">Glycoprotein</keyword>
<dbReference type="Pfam" id="PF13927">
    <property type="entry name" value="Ig_3"/>
    <property type="match status" value="2"/>
</dbReference>
<keyword evidence="5" id="KW-0130">Cell adhesion</keyword>
<comment type="subcellular location">
    <subcellularLocation>
        <location evidence="1">Cell membrane</location>
        <topology evidence="1">Single-pass type I membrane protein</topology>
    </subcellularLocation>
</comment>
<keyword evidence="2" id="KW-0472">Membrane</keyword>
<evidence type="ECO:0000256" key="2">
    <source>
        <dbReference type="ARBA" id="ARBA00022475"/>
    </source>
</evidence>
<accession>A0ABM5ERN0</accession>
<dbReference type="SMART" id="SM00409">
    <property type="entry name" value="IG"/>
    <property type="match status" value="5"/>
</dbReference>
<evidence type="ECO:0000256" key="11">
    <source>
        <dbReference type="ARBA" id="ARBA00046458"/>
    </source>
</evidence>
<organism evidence="13 14">
    <name type="scientific">Pogona vitticeps</name>
    <name type="common">central bearded dragon</name>
    <dbReference type="NCBI Taxonomy" id="103695"/>
    <lineage>
        <taxon>Eukaryota</taxon>
        <taxon>Metazoa</taxon>
        <taxon>Chordata</taxon>
        <taxon>Craniata</taxon>
        <taxon>Vertebrata</taxon>
        <taxon>Euteleostomi</taxon>
        <taxon>Lepidosauria</taxon>
        <taxon>Squamata</taxon>
        <taxon>Bifurcata</taxon>
        <taxon>Unidentata</taxon>
        <taxon>Episquamata</taxon>
        <taxon>Toxicofera</taxon>
        <taxon>Iguania</taxon>
        <taxon>Acrodonta</taxon>
        <taxon>Agamidae</taxon>
        <taxon>Amphibolurinae</taxon>
        <taxon>Pogona</taxon>
    </lineage>
</organism>
<dbReference type="Proteomes" id="UP001652642">
    <property type="component" value="Chromosome 9"/>
</dbReference>
<reference evidence="14" key="1">
    <citation type="submission" date="2025-08" db="UniProtKB">
        <authorList>
            <consortium name="RefSeq"/>
        </authorList>
    </citation>
    <scope>IDENTIFICATION</scope>
</reference>
<comment type="function">
    <text evidence="10">Most highly expressed siglec (sialic acid-binding immunoglobulin-like lectin) on B-cells that plays a role in various aspects of B-cell biology including differentiation, antigen presentation, and trafficking to bone marrow. Binds to alpha 2,6-linked sialic acid residues of surface molecules such as CD22 itself, CD45 and IgM in a cis configuration. Can also bind to ligands on other cells as an adhesion molecule in a trans configuration. Acts as an inhibitory coreceptor on the surface of B-cells and inhibits B-cell receptor induced signaling, characterized by inhibition of the calcium mobilization and cellular activation. Mechanistically, the immunoreceptor tyrosine-based inhibitory motif domain is phosphorylated by the Src kinase LYN, which in turn leads to the recruitment of the protein tyrosine phosphatase 1/PTPN6, leading to the negative regulation of BCR signaling. If this negative signaling from is of sufficient strength, apoptosis of the B-cell can be induced.</text>
</comment>
<sequence>MRPYFWLLLLKGFLCNEYPLRIPHNPLIVWEGSCMLIPCHVDETLHSDRLKPTAVVWFFQPVFDGRLLSYTGQLLYDSSKTSSDLMNLTSPSFRGRVRFVGDLSQGDCSLKITKLHANDNGTYGVVVAASVENQTGRQMLYQKVVAHVRESPPEPKIETVEVESQEWWTMKVACSVAYHCPDEPMTLTFIDLEGSRQKMTIANGMVQTVASVEPVWKDEKYRKMTCLLHDKDGLLRYKASLELDGPHHPKDVQLVLLNDLPIKEGHDVRLNCSVGRSVPDDNWYNWIKLDAHTAEIQYSHPKLLTFPAAPGPAISYQCEACNRFGCMSSQKISIEVHFSPKEVKILKWSPEHIVEGSEVKLKCEVGMANPSNLTYTWYRGEEQRKQNSTEEMLIFSSVSSKDSDDYWCEVSNSVGTTVSSKVTLCVLCAQCYESPLSIALNSLAAWEGSCVWIPCRVSEPNISDKINITSLLWYFDPYMSYDHVDHLLYDGSKTSMDLMNRTSPNFRGRVKFVGDLNNADCSLLVTQLQTKDSGWYRARVVISVPNYPWPLTRFLSAAVNITESPAEPKIRTDPLEMHEGRLAKVICSALYHCPGENMTLTLTGLEKDRLLSQQTAIESGTVRTVLSFRPILEDHGKVLRCLYKSQAGSQRSQGTMKLDVKFAPREVRAVQDPEEVIKVGSPLQLECKVGKANPQDLNYTWYKNGQQLPQDFASSALLTLQRVGFTDTGLYHCEANNSVGTSGSLQVELTSLCSPSLPDDCYIKAWNP</sequence>
<evidence type="ECO:0000313" key="13">
    <source>
        <dbReference type="Proteomes" id="UP001652642"/>
    </source>
</evidence>
<keyword evidence="3" id="KW-0732">Signal</keyword>